<keyword evidence="1" id="KW-0812">Transmembrane</keyword>
<keyword evidence="1" id="KW-1133">Transmembrane helix</keyword>
<feature type="transmembrane region" description="Helical" evidence="1">
    <location>
        <begin position="20"/>
        <end position="44"/>
    </location>
</feature>
<dbReference type="RefSeq" id="WP_254419267.1">
    <property type="nucleotide sequence ID" value="NZ_BAAAJB010000042.1"/>
</dbReference>
<protein>
    <recommendedName>
        <fullName evidence="4">DUF4352 domain-containing protein</fullName>
    </recommendedName>
</protein>
<reference evidence="2" key="1">
    <citation type="submission" date="2022-06" db="EMBL/GenBank/DDBJ databases">
        <authorList>
            <person name="Ping M."/>
        </authorList>
    </citation>
    <scope>NUCLEOTIDE SEQUENCE</scope>
    <source>
        <strain evidence="2">JCM11759T</strain>
    </source>
</reference>
<organism evidence="2 3">
    <name type="scientific">Nocardiopsis exhalans</name>
    <dbReference type="NCBI Taxonomy" id="163604"/>
    <lineage>
        <taxon>Bacteria</taxon>
        <taxon>Bacillati</taxon>
        <taxon>Actinomycetota</taxon>
        <taxon>Actinomycetes</taxon>
        <taxon>Streptosporangiales</taxon>
        <taxon>Nocardiopsidaceae</taxon>
        <taxon>Nocardiopsis</taxon>
    </lineage>
</organism>
<accession>A0ABY5D702</accession>
<name>A0ABY5D702_9ACTN</name>
<evidence type="ECO:0000256" key="1">
    <source>
        <dbReference type="SAM" id="Phobius"/>
    </source>
</evidence>
<evidence type="ECO:0000313" key="3">
    <source>
        <dbReference type="Proteomes" id="UP001055940"/>
    </source>
</evidence>
<sequence length="201" mass="21306">MVHHALPEEAPSRSWFPRDPYARFALVSCAAAAAAVALLGVTLLGGLEPADARTGSQPPETELDSGRYKITPIGAAVAEGDFATEVQVRVDIENSDSDPIPFFDIGSTSQLTLQPGGTELTSPSLRFLRYPSRDVIDLQPHMPEEALLAWAVENPGDLDGTAEVLLTVHKAEKIQGSGGTEPLWVRGDKVVGSVLLPLGEG</sequence>
<gene>
    <name evidence="2" type="ORF">NE857_00220</name>
</gene>
<evidence type="ECO:0008006" key="4">
    <source>
        <dbReference type="Google" id="ProtNLM"/>
    </source>
</evidence>
<dbReference type="EMBL" id="CP099837">
    <property type="protein sequence ID" value="USY20147.1"/>
    <property type="molecule type" value="Genomic_DNA"/>
</dbReference>
<keyword evidence="1" id="KW-0472">Membrane</keyword>
<keyword evidence="3" id="KW-1185">Reference proteome</keyword>
<dbReference type="Proteomes" id="UP001055940">
    <property type="component" value="Chromosome"/>
</dbReference>
<proteinExistence type="predicted"/>
<evidence type="ECO:0000313" key="2">
    <source>
        <dbReference type="EMBL" id="USY20147.1"/>
    </source>
</evidence>